<dbReference type="Gramene" id="KRH71994">
    <property type="protein sequence ID" value="KRH71994"/>
    <property type="gene ID" value="GLYMA_02G183800"/>
</dbReference>
<dbReference type="SMR" id="K7K9C2"/>
<dbReference type="OrthoDB" id="1738464at2759"/>
<reference evidence="2" key="2">
    <citation type="submission" date="2018-02" db="UniProtKB">
        <authorList>
            <consortium name="EnsemblPlants"/>
        </authorList>
    </citation>
    <scope>IDENTIFICATION</scope>
    <source>
        <strain evidence="2">Williams 82</strain>
    </source>
</reference>
<dbReference type="InParanoid" id="K7K9C2"/>
<reference evidence="1" key="3">
    <citation type="submission" date="2018-07" db="EMBL/GenBank/DDBJ databases">
        <title>WGS assembly of Glycine max.</title>
        <authorList>
            <person name="Schmutz J."/>
            <person name="Cannon S."/>
            <person name="Schlueter J."/>
            <person name="Ma J."/>
            <person name="Mitros T."/>
            <person name="Nelson W."/>
            <person name="Hyten D."/>
            <person name="Song Q."/>
            <person name="Thelen J."/>
            <person name="Cheng J."/>
            <person name="Xu D."/>
            <person name="Hellsten U."/>
            <person name="May G."/>
            <person name="Yu Y."/>
            <person name="Sakurai T."/>
            <person name="Umezawa T."/>
            <person name="Bhattacharyya M."/>
            <person name="Sandhu D."/>
            <person name="Valliyodan B."/>
            <person name="Lindquist E."/>
            <person name="Peto M."/>
            <person name="Grant D."/>
            <person name="Shu S."/>
            <person name="Goodstein D."/>
            <person name="Barry K."/>
            <person name="Futrell-Griggs M."/>
            <person name="Abernathy B."/>
            <person name="Du J."/>
            <person name="Tian Z."/>
            <person name="Zhu L."/>
            <person name="Gill N."/>
            <person name="Joshi T."/>
            <person name="Libault M."/>
            <person name="Sethuraman A."/>
            <person name="Zhang X."/>
            <person name="Shinozaki K."/>
            <person name="Nguyen H."/>
            <person name="Wing R."/>
            <person name="Cregan P."/>
            <person name="Specht J."/>
            <person name="Grimwood J."/>
            <person name="Rokhsar D."/>
            <person name="Stacey G."/>
            <person name="Shoemaker R."/>
            <person name="Jackson S."/>
        </authorList>
    </citation>
    <scope>NUCLEOTIDE SEQUENCE</scope>
    <source>
        <tissue evidence="1">Callus</tissue>
    </source>
</reference>
<dbReference type="AlphaFoldDB" id="K7K9C2"/>
<gene>
    <name evidence="1" type="ORF">GLYMA_02G183800</name>
</gene>
<dbReference type="EMBL" id="CM000835">
    <property type="protein sequence ID" value="KRH71994.1"/>
    <property type="molecule type" value="Genomic_DNA"/>
</dbReference>
<evidence type="ECO:0000313" key="2">
    <source>
        <dbReference type="EnsemblPlants" id="KRH71994"/>
    </source>
</evidence>
<dbReference type="HOGENOM" id="CLU_3128113_0_0_1"/>
<dbReference type="PaxDb" id="3847-GLYMA02G31910.1"/>
<evidence type="ECO:0000313" key="3">
    <source>
        <dbReference type="Proteomes" id="UP000008827"/>
    </source>
</evidence>
<sequence length="50" mass="5728">MHKSLHLGRPSYLTKTLKPLLGNGIIRSNGLQWAFPRNLLAPEFFHSKIK</sequence>
<keyword evidence="3" id="KW-1185">Reference proteome</keyword>
<proteinExistence type="predicted"/>
<evidence type="ECO:0000313" key="1">
    <source>
        <dbReference type="EMBL" id="KRH71994.1"/>
    </source>
</evidence>
<dbReference type="EnsemblPlants" id="KRH71994">
    <property type="protein sequence ID" value="KRH71994"/>
    <property type="gene ID" value="GLYMA_02G183800"/>
</dbReference>
<reference evidence="1 2" key="1">
    <citation type="journal article" date="2010" name="Nature">
        <title>Genome sequence of the palaeopolyploid soybean.</title>
        <authorList>
            <person name="Schmutz J."/>
            <person name="Cannon S.B."/>
            <person name="Schlueter J."/>
            <person name="Ma J."/>
            <person name="Mitros T."/>
            <person name="Nelson W."/>
            <person name="Hyten D.L."/>
            <person name="Song Q."/>
            <person name="Thelen J.J."/>
            <person name="Cheng J."/>
            <person name="Xu D."/>
            <person name="Hellsten U."/>
            <person name="May G.D."/>
            <person name="Yu Y."/>
            <person name="Sakurai T."/>
            <person name="Umezawa T."/>
            <person name="Bhattacharyya M.K."/>
            <person name="Sandhu D."/>
            <person name="Valliyodan B."/>
            <person name="Lindquist E."/>
            <person name="Peto M."/>
            <person name="Grant D."/>
            <person name="Shu S."/>
            <person name="Goodstein D."/>
            <person name="Barry K."/>
            <person name="Futrell-Griggs M."/>
            <person name="Abernathy B."/>
            <person name="Du J."/>
            <person name="Tian Z."/>
            <person name="Zhu L."/>
            <person name="Gill N."/>
            <person name="Joshi T."/>
            <person name="Libault M."/>
            <person name="Sethuraman A."/>
            <person name="Zhang X.-C."/>
            <person name="Shinozaki K."/>
            <person name="Nguyen H.T."/>
            <person name="Wing R.A."/>
            <person name="Cregan P."/>
            <person name="Specht J."/>
            <person name="Grimwood J."/>
            <person name="Rokhsar D."/>
            <person name="Stacey G."/>
            <person name="Shoemaker R.C."/>
            <person name="Jackson S.A."/>
        </authorList>
    </citation>
    <scope>NUCLEOTIDE SEQUENCE [LARGE SCALE GENOMIC DNA]</scope>
    <source>
        <strain evidence="2">cv. Williams 82</strain>
        <tissue evidence="1">Callus</tissue>
    </source>
</reference>
<accession>K7K9C2</accession>
<dbReference type="Proteomes" id="UP000008827">
    <property type="component" value="Chromosome 2"/>
</dbReference>
<name>K7K9C2_SOYBN</name>
<organism evidence="1">
    <name type="scientific">Glycine max</name>
    <name type="common">Soybean</name>
    <name type="synonym">Glycine hispida</name>
    <dbReference type="NCBI Taxonomy" id="3847"/>
    <lineage>
        <taxon>Eukaryota</taxon>
        <taxon>Viridiplantae</taxon>
        <taxon>Streptophyta</taxon>
        <taxon>Embryophyta</taxon>
        <taxon>Tracheophyta</taxon>
        <taxon>Spermatophyta</taxon>
        <taxon>Magnoliopsida</taxon>
        <taxon>eudicotyledons</taxon>
        <taxon>Gunneridae</taxon>
        <taxon>Pentapetalae</taxon>
        <taxon>rosids</taxon>
        <taxon>fabids</taxon>
        <taxon>Fabales</taxon>
        <taxon>Fabaceae</taxon>
        <taxon>Papilionoideae</taxon>
        <taxon>50 kb inversion clade</taxon>
        <taxon>NPAAA clade</taxon>
        <taxon>indigoferoid/millettioid clade</taxon>
        <taxon>Phaseoleae</taxon>
        <taxon>Glycine</taxon>
        <taxon>Glycine subgen. Soja</taxon>
    </lineage>
</organism>
<protein>
    <submittedName>
        <fullName evidence="1 2">Uncharacterized protein</fullName>
    </submittedName>
</protein>